<feature type="region of interest" description="Disordered" evidence="10">
    <location>
        <begin position="1956"/>
        <end position="2080"/>
    </location>
</feature>
<keyword evidence="6" id="KW-0443">Lipid metabolism</keyword>
<dbReference type="InterPro" id="IPR020616">
    <property type="entry name" value="Thiolase_N"/>
</dbReference>
<gene>
    <name evidence="13" type="ORF">CCMP2556_LOCUS266</name>
</gene>
<evidence type="ECO:0000256" key="9">
    <source>
        <dbReference type="ARBA" id="ARBA00024073"/>
    </source>
</evidence>
<dbReference type="CDD" id="cd00751">
    <property type="entry name" value="thiolase"/>
    <property type="match status" value="1"/>
</dbReference>
<dbReference type="PROSITE" id="PS00099">
    <property type="entry name" value="THIOLASE_3"/>
    <property type="match status" value="1"/>
</dbReference>
<dbReference type="InterPro" id="IPR016039">
    <property type="entry name" value="Thiolase-like"/>
</dbReference>
<keyword evidence="4" id="KW-0276">Fatty acid metabolism</keyword>
<feature type="compositionally biased region" description="Polar residues" evidence="10">
    <location>
        <begin position="1581"/>
        <end position="1597"/>
    </location>
</feature>
<evidence type="ECO:0000259" key="12">
    <source>
        <dbReference type="Pfam" id="PF02803"/>
    </source>
</evidence>
<feature type="region of interest" description="Disordered" evidence="10">
    <location>
        <begin position="1117"/>
        <end position="1137"/>
    </location>
</feature>
<feature type="region of interest" description="Disordered" evidence="10">
    <location>
        <begin position="1450"/>
        <end position="1623"/>
    </location>
</feature>
<dbReference type="PROSITE" id="PS00737">
    <property type="entry name" value="THIOLASE_2"/>
    <property type="match status" value="1"/>
</dbReference>
<dbReference type="InterPro" id="IPR020610">
    <property type="entry name" value="Thiolase_AS"/>
</dbReference>
<name>A0ABP0H6C7_9DINO</name>
<feature type="compositionally biased region" description="Low complexity" evidence="10">
    <location>
        <begin position="1485"/>
        <end position="1496"/>
    </location>
</feature>
<evidence type="ECO:0000256" key="5">
    <source>
        <dbReference type="ARBA" id="ARBA00022946"/>
    </source>
</evidence>
<dbReference type="Pfam" id="PF00108">
    <property type="entry name" value="Thiolase_N"/>
    <property type="match status" value="1"/>
</dbReference>
<dbReference type="NCBIfam" id="TIGR01930">
    <property type="entry name" value="AcCoA-C-Actrans"/>
    <property type="match status" value="1"/>
</dbReference>
<feature type="compositionally biased region" description="Basic and acidic residues" evidence="10">
    <location>
        <begin position="1450"/>
        <end position="1461"/>
    </location>
</feature>
<dbReference type="InterPro" id="IPR006942">
    <property type="entry name" value="TH1"/>
</dbReference>
<evidence type="ECO:0000256" key="4">
    <source>
        <dbReference type="ARBA" id="ARBA00022832"/>
    </source>
</evidence>
<evidence type="ECO:0000256" key="8">
    <source>
        <dbReference type="ARBA" id="ARBA00023315"/>
    </source>
</evidence>
<proteinExistence type="inferred from homology"/>
<comment type="subcellular location">
    <subcellularLocation>
        <location evidence="1">Peroxisome</location>
    </subcellularLocation>
</comment>
<dbReference type="PANTHER" id="PTHR43853">
    <property type="entry name" value="3-KETOACYL-COA THIOLASE, PEROXISOMAL"/>
    <property type="match status" value="1"/>
</dbReference>
<keyword evidence="7" id="KW-0576">Peroxisome</keyword>
<dbReference type="InterPro" id="IPR020613">
    <property type="entry name" value="Thiolase_CS"/>
</dbReference>
<dbReference type="Gene3D" id="3.40.47.10">
    <property type="match status" value="2"/>
</dbReference>
<evidence type="ECO:0000256" key="1">
    <source>
        <dbReference type="ARBA" id="ARBA00004275"/>
    </source>
</evidence>
<feature type="region of interest" description="Disordered" evidence="10">
    <location>
        <begin position="614"/>
        <end position="638"/>
    </location>
</feature>
<dbReference type="InterPro" id="IPR002155">
    <property type="entry name" value="Thiolase"/>
</dbReference>
<dbReference type="InterPro" id="IPR020617">
    <property type="entry name" value="Thiolase_C"/>
</dbReference>
<protein>
    <recommendedName>
        <fullName evidence="9">acetyl-CoA C-acyltransferase</fullName>
        <ecNumber evidence="9">2.3.1.16</ecNumber>
    </recommendedName>
</protein>
<keyword evidence="14" id="KW-1185">Reference proteome</keyword>
<comment type="caution">
    <text evidence="13">The sequence shown here is derived from an EMBL/GenBank/DDBJ whole genome shotgun (WGS) entry which is preliminary data.</text>
</comment>
<feature type="compositionally biased region" description="Pro residues" evidence="10">
    <location>
        <begin position="1966"/>
        <end position="1980"/>
    </location>
</feature>
<evidence type="ECO:0000256" key="6">
    <source>
        <dbReference type="ARBA" id="ARBA00023098"/>
    </source>
</evidence>
<dbReference type="SUPFAM" id="SSF53901">
    <property type="entry name" value="Thiolase-like"/>
    <property type="match status" value="2"/>
</dbReference>
<evidence type="ECO:0000256" key="10">
    <source>
        <dbReference type="SAM" id="MobiDB-lite"/>
    </source>
</evidence>
<dbReference type="Proteomes" id="UP001642484">
    <property type="component" value="Unassembled WGS sequence"/>
</dbReference>
<sequence length="2199" mass="243772">MGQFIAELPYEIPLSTVNRQCSSSLQATATIAAFIKSGVIDIGLAGGVENMSMFPMMATIDITKLSKDVLDYPDAEACLLPMGLTSENVAAAYGIPRDRQDAMAADSHLKALEAQKNGWFKEEIVPVTIESKQKDGSIKKVIVDKDEGPRGGTTKESLGKLKPAFKAGGSTTAGNSSQVTDGAAMVLLARRSVAKNLGLPIVARFRSFACVGVDPKLMGIGPAFAIPPALEKAGLKVEDIDIYEINEAFASQATMSIDHLKIPMEKVNPKGGAIALGHPLGATGARQIATLLPELKRQNKKFGVTSMCLGSGMGAASVIELECVTFASWERVKQVVRTIQASQDACAQEQSSGVALPKVETCAVWIWMEAKSAKSAKSHGPQDVFLERKRQLRRKLEEALAGCPSESAEVGQVVATCAAALQSEELSFDPGLQPALEFMCCMGRTTGEVFRQILSELPSLLAQEFKRGLPAAVEKVLRHMQFHAASPKVAVVILNVLHRLNEPSAEKFRSCFSDLLKDLEEKVLWSIAQSTQELADLPRTLQQRVWEADGTLFVPRIQEHVVAFVQNMRREMVPNSDFKKLSQEVKELMENTGCRAGLMKHLLAHLKKIHKEADANQTPALRAPEGDSGTASWDETHGRPVSVGAEPFLATLRRSCLMYALEHQLLKQTVVGTWEVQAETGGKQVVYRLDLEAGYGGNLIGRSELDGGHSVRAHLDGNRLTFKQLAKGGMVYDCHCDVSTDRRQLMNGCWETKSEKVSTESILEDVTSIRGTFTAQRRGRVPFVDNQYIEWDEMTRLVLEMGKLQETQGINAKDFQGIQAALTELLHTKDQDAKAKYQTDIAMQIAIPFVLADPYVMHFLADCLLKLAQSSSPEHGESLNTEARFVFWLLHASAQPGGTKHILRRPRTGAEFGAALGLRLDHLAAALRCFGAEDMKEADFTASMQELRNGAEQDALSTLRLLVALLASKAMAAKGIKHLELCLQLAAQWRKNRYRSDMEKSVDWIDQLLVDWMINSAKQLGFRFDFNLRKPCLEYLTMLAEQDPLVHFKVAKLLAELFTSFASAREELTFVGKALMAGNYENGHYSWWKDISSLYLPLVYPKVYLHKVYQESPLAQRAPLKAPDTPPAQRPTSASHDAWAEPEAVLQHRKSLEVPDSLLTARISALVHNFCQAATTYSRLTMSQAAAEVVELLSEKYQGTPRLCHLAAGWLTLLQGQDSAQAKCKTLRQCLGRRMVAEFSPERLDRLMELNKRRATAAWLQEFIQVEEWRQVVYELRRESRGRSSTFLSGVTHQISEDPSYKDELLREPSTSETFRLFCRHVQHLLLAIFSVARTDDTLTRQAVENFCKFSCYGRHTYVYSQGILRELIRMVPVHRRPLQCISQVLTQLQNKTDNMVLRMDLRLSPVGKYPDLSALLHSMCRFGSSPRFVATDVVKLHRLIEDLVDCKEPESKSKKMDKAPRAPKAPAQEEGNGRSTQVDRSRTARATARATARSTARSRERSPGSDGSATEVASEADSWAGEARSAATPSAEMAAEQTEAEKKHPQTAPQTVLKGKEVEGEAGEDQSQSEAASDQDRASWMSNPQAGQEKTVTERTASIWGMPNPSELQRGESEAGGELPDPTKGVRGILESLRSPVFFEALLTRFVDPFDAQLAELSEPERHAYARVLALSCHDGILDAKNTKARLDAEEAVQVTTAELESCYVVAHHPQASWLRQVAGMMRLQRTRLGCAAGLRWLQHVVLSSRVPGKQLLVRMSQPIIYLMLKEACEAQKLHAHRALRILQHVLELLPSTAQQEEESPEAEPMAAAQGDEVVYTDFQDPPALRLRVSKMVAGTLLYIALKKNLGVPVLDLVRSTLHSWEKDGIHYFLEQLFHSVQPPHSKRFCWAVLLLLATPAGIAACSTAQNCPLAEQFCNQARTSLESVKLDSQTVEDRVLQAKKAFGTLETALTAARAALPVQSPGPMTSPRPSPRLVPSPAPRARREQTEEQANLYRWWHSSPGLTIAAKPRKRRKDEPAEPAKRHRGRLGGRALRPRSARPRSARVPKADASDEDPSLSEEEQEASSEYEAPAKRETQRDQAVQALQGCWQHSNPKYGQLRVQDLVVTFLSSGKTCSVTARPDGSVDVAGWVSRPEGPKPQRITWTSGTRSCSWQRHWDCGRPPNSQIFREMTQEYAQDFYILRVRLSQHKLLGGTPTY</sequence>
<accession>A0ABP0H6C7</accession>
<dbReference type="InterPro" id="IPR050215">
    <property type="entry name" value="Thiolase-like_sf_Thiolase"/>
</dbReference>
<keyword evidence="8" id="KW-0012">Acyltransferase</keyword>
<evidence type="ECO:0000256" key="3">
    <source>
        <dbReference type="ARBA" id="ARBA00022679"/>
    </source>
</evidence>
<keyword evidence="5" id="KW-0809">Transit peptide</keyword>
<feature type="compositionally biased region" description="Acidic residues" evidence="10">
    <location>
        <begin position="2052"/>
        <end position="2067"/>
    </location>
</feature>
<keyword evidence="3" id="KW-0808">Transferase</keyword>
<reference evidence="13 14" key="1">
    <citation type="submission" date="2024-02" db="EMBL/GenBank/DDBJ databases">
        <authorList>
            <person name="Chen Y."/>
            <person name="Shah S."/>
            <person name="Dougan E. K."/>
            <person name="Thang M."/>
            <person name="Chan C."/>
        </authorList>
    </citation>
    <scope>NUCLEOTIDE SEQUENCE [LARGE SCALE GENOMIC DNA]</scope>
</reference>
<feature type="domain" description="Thiolase N-terminal" evidence="11">
    <location>
        <begin position="6"/>
        <end position="191"/>
    </location>
</feature>
<evidence type="ECO:0000313" key="14">
    <source>
        <dbReference type="Proteomes" id="UP001642484"/>
    </source>
</evidence>
<dbReference type="EC" id="2.3.1.16" evidence="9"/>
<organism evidence="13 14">
    <name type="scientific">Durusdinium trenchii</name>
    <dbReference type="NCBI Taxonomy" id="1381693"/>
    <lineage>
        <taxon>Eukaryota</taxon>
        <taxon>Sar</taxon>
        <taxon>Alveolata</taxon>
        <taxon>Dinophyceae</taxon>
        <taxon>Suessiales</taxon>
        <taxon>Symbiodiniaceae</taxon>
        <taxon>Durusdinium</taxon>
    </lineage>
</organism>
<feature type="compositionally biased region" description="Basic residues" evidence="10">
    <location>
        <begin position="2023"/>
        <end position="2045"/>
    </location>
</feature>
<evidence type="ECO:0000313" key="13">
    <source>
        <dbReference type="EMBL" id="CAK8985771.1"/>
    </source>
</evidence>
<dbReference type="PANTHER" id="PTHR43853:SF8">
    <property type="entry name" value="3-KETOACYL-COA THIOLASE, PEROXISOMAL"/>
    <property type="match status" value="1"/>
</dbReference>
<evidence type="ECO:0000259" key="11">
    <source>
        <dbReference type="Pfam" id="PF00108"/>
    </source>
</evidence>
<dbReference type="Pfam" id="PF04858">
    <property type="entry name" value="TH1"/>
    <property type="match status" value="1"/>
</dbReference>
<feature type="domain" description="Thiolase C-terminal" evidence="12">
    <location>
        <begin position="200"/>
        <end position="320"/>
    </location>
</feature>
<evidence type="ECO:0000256" key="7">
    <source>
        <dbReference type="ARBA" id="ARBA00023140"/>
    </source>
</evidence>
<comment type="similarity">
    <text evidence="2">Belongs to the thiolase-like superfamily. Thiolase family.</text>
</comment>
<dbReference type="EMBL" id="CAXAMN010000003">
    <property type="protein sequence ID" value="CAK8985771.1"/>
    <property type="molecule type" value="Genomic_DNA"/>
</dbReference>
<dbReference type="Pfam" id="PF02803">
    <property type="entry name" value="Thiolase_C"/>
    <property type="match status" value="1"/>
</dbReference>
<evidence type="ECO:0000256" key="2">
    <source>
        <dbReference type="ARBA" id="ARBA00010982"/>
    </source>
</evidence>